<dbReference type="InterPro" id="IPR050863">
    <property type="entry name" value="CenT-Element_Derived"/>
</dbReference>
<dbReference type="GO" id="GO:0003677">
    <property type="term" value="F:DNA binding"/>
    <property type="evidence" value="ECO:0007669"/>
    <property type="project" value="TreeGrafter"/>
</dbReference>
<evidence type="ECO:0000313" key="4">
    <source>
        <dbReference type="Proteomes" id="UP000663855"/>
    </source>
</evidence>
<sequence length="481" mass="54192">MTKRRRVTYSLDDFCNAVTAYRNKTMTSIAASKKCGVPESTIRKHKDNKTNRVGSGRPSALSVDQEQYLVALLRELQSIGVRLTREILAKITGDFMRMIKKSNKDINNPGRHWFQNFFKRNSDKLKMKKELKLERSRRDNFTEEVRSNWFSKLKGILDLNNLNARPGQIWNCDESGEYVCVPADKKFVFEQQGGTGKAFTTMLLCTSASGDVLPPLVVYAAKAVNTLWCAGGVPGTTYKCSESGWISEEIFTDWFKNLFLEQTKNIERPLLLVMDNHPAHINIDVIELAIKNQVILLCLPPHCTHALQPLDVVTLRLTSCSTETMAFNSSNYASSMITCPLTTTELINKDENQDLLDTDGVWSTRNTAQIALPVDDIEEFSEEKPFCELTTVPIEASPFSPTTAVRSIVTSCLREMQPPPPPVTSKRVRLERRYGEEITAGSLLQELKDKKATKDAKVKQPPKKRKKDQNLTSTNNVNSSS</sequence>
<dbReference type="PANTHER" id="PTHR19303">
    <property type="entry name" value="TRANSPOSON"/>
    <property type="match status" value="1"/>
</dbReference>
<dbReference type="Gene3D" id="3.30.420.10">
    <property type="entry name" value="Ribonuclease H-like superfamily/Ribonuclease H"/>
    <property type="match status" value="1"/>
</dbReference>
<feature type="compositionally biased region" description="Low complexity" evidence="1">
    <location>
        <begin position="470"/>
        <end position="481"/>
    </location>
</feature>
<comment type="caution">
    <text evidence="3">The sequence shown here is derived from an EMBL/GenBank/DDBJ whole genome shotgun (WGS) entry which is preliminary data.</text>
</comment>
<dbReference type="InterPro" id="IPR004875">
    <property type="entry name" value="DDE_SF_endonuclease_dom"/>
</dbReference>
<feature type="region of interest" description="Disordered" evidence="1">
    <location>
        <begin position="441"/>
        <end position="481"/>
    </location>
</feature>
<feature type="domain" description="DDE-1" evidence="2">
    <location>
        <begin position="199"/>
        <end position="313"/>
    </location>
</feature>
<dbReference type="Proteomes" id="UP000663855">
    <property type="component" value="Unassembled WGS sequence"/>
</dbReference>
<gene>
    <name evidence="3" type="ORF">CJN711_LOCUS7141</name>
</gene>
<dbReference type="Pfam" id="PF03184">
    <property type="entry name" value="DDE_1"/>
    <property type="match status" value="1"/>
</dbReference>
<dbReference type="GO" id="GO:0005634">
    <property type="term" value="C:nucleus"/>
    <property type="evidence" value="ECO:0007669"/>
    <property type="project" value="TreeGrafter"/>
</dbReference>
<accession>A0A814P9L6</accession>
<dbReference type="InterPro" id="IPR036397">
    <property type="entry name" value="RNaseH_sf"/>
</dbReference>
<protein>
    <recommendedName>
        <fullName evidence="2">DDE-1 domain-containing protein</fullName>
    </recommendedName>
</protein>
<reference evidence="3" key="1">
    <citation type="submission" date="2021-02" db="EMBL/GenBank/DDBJ databases">
        <authorList>
            <person name="Nowell W R."/>
        </authorList>
    </citation>
    <scope>NUCLEOTIDE SEQUENCE</scope>
</reference>
<dbReference type="AlphaFoldDB" id="A0A814P9L6"/>
<evidence type="ECO:0000259" key="2">
    <source>
        <dbReference type="Pfam" id="PF03184"/>
    </source>
</evidence>
<evidence type="ECO:0000313" key="3">
    <source>
        <dbReference type="EMBL" id="CAF1100781.1"/>
    </source>
</evidence>
<name>A0A814P9L6_9BILA</name>
<proteinExistence type="predicted"/>
<organism evidence="3 4">
    <name type="scientific">Rotaria magnacalcarata</name>
    <dbReference type="NCBI Taxonomy" id="392030"/>
    <lineage>
        <taxon>Eukaryota</taxon>
        <taxon>Metazoa</taxon>
        <taxon>Spiralia</taxon>
        <taxon>Gnathifera</taxon>
        <taxon>Rotifera</taxon>
        <taxon>Eurotatoria</taxon>
        <taxon>Bdelloidea</taxon>
        <taxon>Philodinida</taxon>
        <taxon>Philodinidae</taxon>
        <taxon>Rotaria</taxon>
    </lineage>
</organism>
<dbReference type="PANTHER" id="PTHR19303:SF74">
    <property type="entry name" value="POGO TRANSPOSABLE ELEMENT WITH KRAB DOMAIN"/>
    <property type="match status" value="1"/>
</dbReference>
<evidence type="ECO:0000256" key="1">
    <source>
        <dbReference type="SAM" id="MobiDB-lite"/>
    </source>
</evidence>
<dbReference type="EMBL" id="CAJNOV010002359">
    <property type="protein sequence ID" value="CAF1100781.1"/>
    <property type="molecule type" value="Genomic_DNA"/>
</dbReference>
<feature type="compositionally biased region" description="Basic and acidic residues" evidence="1">
    <location>
        <begin position="446"/>
        <end position="458"/>
    </location>
</feature>